<organism evidence="9 10">
    <name type="scientific">Maribrevibacterium harenarium</name>
    <dbReference type="NCBI Taxonomy" id="2589817"/>
    <lineage>
        <taxon>Bacteria</taxon>
        <taxon>Pseudomonadati</taxon>
        <taxon>Pseudomonadota</taxon>
        <taxon>Gammaproteobacteria</taxon>
        <taxon>Oceanospirillales</taxon>
        <taxon>Oceanospirillaceae</taxon>
        <taxon>Maribrevibacterium</taxon>
    </lineage>
</organism>
<dbReference type="InterPro" id="IPR027304">
    <property type="entry name" value="Trigger_fact/SurA_dom_sf"/>
</dbReference>
<dbReference type="PROSITE" id="PS50198">
    <property type="entry name" value="PPIC_PPIASE_2"/>
    <property type="match status" value="2"/>
</dbReference>
<proteinExistence type="inferred from homology"/>
<feature type="domain" description="PpiC" evidence="8">
    <location>
        <begin position="272"/>
        <end position="371"/>
    </location>
</feature>
<dbReference type="GO" id="GO:0051082">
    <property type="term" value="F:unfolded protein binding"/>
    <property type="evidence" value="ECO:0007669"/>
    <property type="project" value="UniProtKB-UniRule"/>
</dbReference>
<dbReference type="Pfam" id="PF09312">
    <property type="entry name" value="SurA_N"/>
    <property type="match status" value="1"/>
</dbReference>
<comment type="function">
    <text evidence="7">Chaperone involved in the correct folding and assembly of outer membrane proteins. Recognizes specific patterns of aromatic residues and the orientation of their side chains, which are found more frequently in integral outer membrane proteins. May act in both early periplasmic and late outer membrane-associated steps of protein maturation.</text>
</comment>
<evidence type="ECO:0000256" key="3">
    <source>
        <dbReference type="ARBA" id="ARBA00022764"/>
    </source>
</evidence>
<sequence length="416" mass="46438" precursor="true">MKKTLWLSTATLALLLSVSPVQSAPVKLDGIAAIVDAKPILESDIQTRFLVIRDRIPGGALTADIERQILNQLVEEALQANYARKQGIQISRAEVDNAIMNMANKFGTDLTGFQQMLANQGIAYPRYRDQIEQEILINKAKQQVVRQRIAITEQEIDDYLATSQLASANDEYRLRHIVIRATNPTAAQAKIQQIAGKINNEQDFINQAIANSDGQFALQGGDLGWRPLNQLPRLFTEALQQSTGKLIGPLQSNAGFHLLWVSEKRTDKAALQTQTKVSHILLRPNEVRDDNATRTEIQAIYQRALTGEDFATLARDYSEDQGSTLQGGDLGWVAPGTMVPQFEQVMAQTQVGQIAAPFRTQFGWHILVVDGRRQQDISNQVERSQAEQALIAQKRDFVLDNWLSELRADAFLDVKQ</sequence>
<dbReference type="HAMAP" id="MF_01183">
    <property type="entry name" value="Chaperone_SurA"/>
    <property type="match status" value="1"/>
</dbReference>
<gene>
    <name evidence="7" type="primary">surA</name>
    <name evidence="9" type="ORF">FJM67_02550</name>
</gene>
<keyword evidence="5 7" id="KW-0143">Chaperone</keyword>
<dbReference type="Pfam" id="PF00639">
    <property type="entry name" value="Rotamase"/>
    <property type="match status" value="1"/>
</dbReference>
<comment type="catalytic activity">
    <reaction evidence="7">
        <text>[protein]-peptidylproline (omega=180) = [protein]-peptidylproline (omega=0)</text>
        <dbReference type="Rhea" id="RHEA:16237"/>
        <dbReference type="Rhea" id="RHEA-COMP:10747"/>
        <dbReference type="Rhea" id="RHEA-COMP:10748"/>
        <dbReference type="ChEBI" id="CHEBI:83833"/>
        <dbReference type="ChEBI" id="CHEBI:83834"/>
        <dbReference type="EC" id="5.2.1.8"/>
    </reaction>
</comment>
<evidence type="ECO:0000256" key="7">
    <source>
        <dbReference type="HAMAP-Rule" id="MF_01183"/>
    </source>
</evidence>
<dbReference type="Gene3D" id="3.10.50.40">
    <property type="match status" value="2"/>
</dbReference>
<protein>
    <recommendedName>
        <fullName evidence="7">Chaperone SurA</fullName>
    </recommendedName>
    <alternativeName>
        <fullName evidence="7">Peptidyl-prolyl cis-trans isomerase SurA</fullName>
        <shortName evidence="7">PPIase SurA</shortName>
        <ecNumber evidence="7">5.2.1.8</ecNumber>
    </alternativeName>
    <alternativeName>
        <fullName evidence="7">Rotamase SurA</fullName>
    </alternativeName>
</protein>
<dbReference type="GO" id="GO:0050821">
    <property type="term" value="P:protein stabilization"/>
    <property type="evidence" value="ECO:0007669"/>
    <property type="project" value="InterPro"/>
</dbReference>
<evidence type="ECO:0000259" key="8">
    <source>
        <dbReference type="PROSITE" id="PS50198"/>
    </source>
</evidence>
<keyword evidence="4 7" id="KW-0697">Rotamase</keyword>
<comment type="domain">
    <text evidence="7">The PPIase activity resides only in the second parvulin domain. The N-terminal region and the C-terminal tail are necessary and sufficient for the chaperone activity of SurA. The PPIase activity is dispensable for SurA to function as a chaperone. The N-terminal region and the C-terminal tail are also required for porin recognition.</text>
</comment>
<dbReference type="InterPro" id="IPR023058">
    <property type="entry name" value="PPIase_PpiC_CS"/>
</dbReference>
<evidence type="ECO:0000313" key="9">
    <source>
        <dbReference type="EMBL" id="TPE54955.1"/>
    </source>
</evidence>
<dbReference type="PANTHER" id="PTHR47637:SF1">
    <property type="entry name" value="CHAPERONE SURA"/>
    <property type="match status" value="1"/>
</dbReference>
<keyword evidence="10" id="KW-1185">Reference proteome</keyword>
<evidence type="ECO:0000256" key="1">
    <source>
        <dbReference type="ARBA" id="ARBA00022729"/>
    </source>
</evidence>
<keyword evidence="3 7" id="KW-0574">Periplasm</keyword>
<dbReference type="SUPFAM" id="SSF54534">
    <property type="entry name" value="FKBP-like"/>
    <property type="match status" value="2"/>
</dbReference>
<dbReference type="InterPro" id="IPR000297">
    <property type="entry name" value="PPIase_PpiC"/>
</dbReference>
<dbReference type="Pfam" id="PF13616">
    <property type="entry name" value="Rotamase_3"/>
    <property type="match status" value="1"/>
</dbReference>
<feature type="domain" description="PpiC" evidence="8">
    <location>
        <begin position="169"/>
        <end position="263"/>
    </location>
</feature>
<keyword evidence="1 7" id="KW-0732">Signal</keyword>
<keyword evidence="6 7" id="KW-0413">Isomerase</keyword>
<evidence type="ECO:0000256" key="5">
    <source>
        <dbReference type="ARBA" id="ARBA00023186"/>
    </source>
</evidence>
<dbReference type="Proteomes" id="UP000315901">
    <property type="component" value="Unassembled WGS sequence"/>
</dbReference>
<feature type="signal peptide" evidence="7">
    <location>
        <begin position="1"/>
        <end position="23"/>
    </location>
</feature>
<evidence type="ECO:0000313" key="10">
    <source>
        <dbReference type="Proteomes" id="UP000315901"/>
    </source>
</evidence>
<dbReference type="InterPro" id="IPR023034">
    <property type="entry name" value="PPIase_SurA"/>
</dbReference>
<dbReference type="OrthoDB" id="14196at2"/>
<dbReference type="AlphaFoldDB" id="A0A501X377"/>
<dbReference type="EC" id="5.2.1.8" evidence="7"/>
<feature type="chain" id="PRO_5021522241" description="Chaperone SurA" evidence="7">
    <location>
        <begin position="24"/>
        <end position="416"/>
    </location>
</feature>
<dbReference type="InterPro" id="IPR046357">
    <property type="entry name" value="PPIase_dom_sf"/>
</dbReference>
<dbReference type="GO" id="GO:0042277">
    <property type="term" value="F:peptide binding"/>
    <property type="evidence" value="ECO:0007669"/>
    <property type="project" value="InterPro"/>
</dbReference>
<dbReference type="PANTHER" id="PTHR47637">
    <property type="entry name" value="CHAPERONE SURA"/>
    <property type="match status" value="1"/>
</dbReference>
<dbReference type="PROSITE" id="PS01096">
    <property type="entry name" value="PPIC_PPIASE_1"/>
    <property type="match status" value="1"/>
</dbReference>
<dbReference type="GO" id="GO:0043165">
    <property type="term" value="P:Gram-negative-bacterium-type cell outer membrane assembly"/>
    <property type="evidence" value="ECO:0007669"/>
    <property type="project" value="InterPro"/>
</dbReference>
<dbReference type="RefSeq" id="WP_140587124.1">
    <property type="nucleotide sequence ID" value="NZ_VFRR01000003.1"/>
</dbReference>
<dbReference type="GO" id="GO:0030288">
    <property type="term" value="C:outer membrane-bounded periplasmic space"/>
    <property type="evidence" value="ECO:0007669"/>
    <property type="project" value="InterPro"/>
</dbReference>
<evidence type="ECO:0000256" key="4">
    <source>
        <dbReference type="ARBA" id="ARBA00023110"/>
    </source>
</evidence>
<dbReference type="InterPro" id="IPR050280">
    <property type="entry name" value="OMP_Chaperone_SurA"/>
</dbReference>
<dbReference type="SUPFAM" id="SSF109998">
    <property type="entry name" value="Triger factor/SurA peptide-binding domain-like"/>
    <property type="match status" value="1"/>
</dbReference>
<dbReference type="GO" id="GO:0003755">
    <property type="term" value="F:peptidyl-prolyl cis-trans isomerase activity"/>
    <property type="evidence" value="ECO:0007669"/>
    <property type="project" value="UniProtKB-UniRule"/>
</dbReference>
<evidence type="ECO:0000256" key="6">
    <source>
        <dbReference type="ARBA" id="ARBA00023235"/>
    </source>
</evidence>
<comment type="caution">
    <text evidence="9">The sequence shown here is derived from an EMBL/GenBank/DDBJ whole genome shotgun (WGS) entry which is preliminary data.</text>
</comment>
<dbReference type="Gene3D" id="1.10.4030.10">
    <property type="entry name" value="Porin chaperone SurA, peptide-binding domain"/>
    <property type="match status" value="1"/>
</dbReference>
<dbReference type="EMBL" id="VFRR01000003">
    <property type="protein sequence ID" value="TPE54955.1"/>
    <property type="molecule type" value="Genomic_DNA"/>
</dbReference>
<accession>A0A501X377</accession>
<reference evidence="9 10" key="1">
    <citation type="submission" date="2019-06" db="EMBL/GenBank/DDBJ databases">
        <title>A novel bacterium of genus Marinomonas, isolated from coastal sand.</title>
        <authorList>
            <person name="Huang H."/>
            <person name="Mo K."/>
            <person name="Hu Y."/>
        </authorList>
    </citation>
    <scope>NUCLEOTIDE SEQUENCE [LARGE SCALE GENOMIC DNA]</scope>
    <source>
        <strain evidence="9 10">HB171799</strain>
    </source>
</reference>
<evidence type="ECO:0000256" key="2">
    <source>
        <dbReference type="ARBA" id="ARBA00022737"/>
    </source>
</evidence>
<keyword evidence="2 7" id="KW-0677">Repeat</keyword>
<comment type="subcellular location">
    <subcellularLocation>
        <location evidence="7">Periplasm</location>
    </subcellularLocation>
    <text evidence="7">Is capable of associating with the outer membrane.</text>
</comment>
<dbReference type="InterPro" id="IPR015391">
    <property type="entry name" value="SurA_N"/>
</dbReference>
<dbReference type="GO" id="GO:0006457">
    <property type="term" value="P:protein folding"/>
    <property type="evidence" value="ECO:0007669"/>
    <property type="project" value="UniProtKB-UniRule"/>
</dbReference>
<name>A0A501X377_9GAMM</name>